<evidence type="ECO:0000313" key="4">
    <source>
        <dbReference type="Proteomes" id="UP000254575"/>
    </source>
</evidence>
<dbReference type="GO" id="GO:0004792">
    <property type="term" value="F:thiosulfate-cyanide sulfurtransferase activity"/>
    <property type="evidence" value="ECO:0007669"/>
    <property type="project" value="UniProtKB-EC"/>
</dbReference>
<dbReference type="Proteomes" id="UP000254575">
    <property type="component" value="Unassembled WGS sequence"/>
</dbReference>
<organism evidence="3 4">
    <name type="scientific">Suttonella indologenes</name>
    <dbReference type="NCBI Taxonomy" id="13276"/>
    <lineage>
        <taxon>Bacteria</taxon>
        <taxon>Pseudomonadati</taxon>
        <taxon>Pseudomonadota</taxon>
        <taxon>Gammaproteobacteria</taxon>
        <taxon>Cardiobacteriales</taxon>
        <taxon>Cardiobacteriaceae</taxon>
        <taxon>Suttonella</taxon>
    </lineage>
</organism>
<name>A0A380MJJ1_9GAMM</name>
<proteinExistence type="predicted"/>
<evidence type="ECO:0000259" key="2">
    <source>
        <dbReference type="PROSITE" id="PS50206"/>
    </source>
</evidence>
<dbReference type="EC" id="2.8.1.1" evidence="3"/>
<dbReference type="CDD" id="cd00158">
    <property type="entry name" value="RHOD"/>
    <property type="match status" value="1"/>
</dbReference>
<dbReference type="AlphaFoldDB" id="A0A380MJJ1"/>
<dbReference type="RefSeq" id="WP_115217946.1">
    <property type="nucleotide sequence ID" value="NZ_UHIA01000003.1"/>
</dbReference>
<evidence type="ECO:0000313" key="3">
    <source>
        <dbReference type="EMBL" id="SUO92659.1"/>
    </source>
</evidence>
<dbReference type="Gene3D" id="3.40.250.10">
    <property type="entry name" value="Rhodanese-like domain"/>
    <property type="match status" value="1"/>
</dbReference>
<dbReference type="PROSITE" id="PS50206">
    <property type="entry name" value="RHODANESE_3"/>
    <property type="match status" value="1"/>
</dbReference>
<dbReference type="InterPro" id="IPR052367">
    <property type="entry name" value="Thiosulfate_ST/Rhodanese-like"/>
</dbReference>
<dbReference type="Pfam" id="PF00581">
    <property type="entry name" value="Rhodanese"/>
    <property type="match status" value="1"/>
</dbReference>
<dbReference type="SMART" id="SM00450">
    <property type="entry name" value="RHOD"/>
    <property type="match status" value="1"/>
</dbReference>
<feature type="chain" id="PRO_5016739364" evidence="1">
    <location>
        <begin position="24"/>
        <end position="134"/>
    </location>
</feature>
<dbReference type="PANTHER" id="PTHR45431">
    <property type="entry name" value="RHODANESE-LIKE DOMAIN-CONTAINING PROTEIN 15, CHLOROPLASTIC"/>
    <property type="match status" value="1"/>
</dbReference>
<dbReference type="SUPFAM" id="SSF52821">
    <property type="entry name" value="Rhodanese/Cell cycle control phosphatase"/>
    <property type="match status" value="1"/>
</dbReference>
<dbReference type="EMBL" id="UHIA01000003">
    <property type="protein sequence ID" value="SUO92659.1"/>
    <property type="molecule type" value="Genomic_DNA"/>
</dbReference>
<dbReference type="InterPro" id="IPR001763">
    <property type="entry name" value="Rhodanese-like_dom"/>
</dbReference>
<keyword evidence="4" id="KW-1185">Reference proteome</keyword>
<reference evidence="3 4" key="1">
    <citation type="submission" date="2018-06" db="EMBL/GenBank/DDBJ databases">
        <authorList>
            <consortium name="Pathogen Informatics"/>
            <person name="Doyle S."/>
        </authorList>
    </citation>
    <scope>NUCLEOTIDE SEQUENCE [LARGE SCALE GENOMIC DNA]</scope>
    <source>
        <strain evidence="3 4">NCTC10717</strain>
    </source>
</reference>
<accession>A0A380MJJ1</accession>
<evidence type="ECO:0000256" key="1">
    <source>
        <dbReference type="SAM" id="SignalP"/>
    </source>
</evidence>
<dbReference type="OrthoDB" id="9789585at2"/>
<keyword evidence="3" id="KW-0808">Transferase</keyword>
<protein>
    <submittedName>
        <fullName evidence="3">Thiosulfate sulfurtransferase PspE</fullName>
        <ecNumber evidence="3">2.8.1.1</ecNumber>
    </submittedName>
</protein>
<dbReference type="InterPro" id="IPR036873">
    <property type="entry name" value="Rhodanese-like_dom_sf"/>
</dbReference>
<keyword evidence="1" id="KW-0732">Signal</keyword>
<dbReference type="PANTHER" id="PTHR45431:SF3">
    <property type="entry name" value="RHODANESE-LIKE DOMAIN-CONTAINING PROTEIN 15, CHLOROPLASTIC"/>
    <property type="match status" value="1"/>
</dbReference>
<feature type="signal peptide" evidence="1">
    <location>
        <begin position="1"/>
        <end position="23"/>
    </location>
</feature>
<gene>
    <name evidence="3" type="primary">pspE</name>
    <name evidence="3" type="ORF">NCTC10717_00673</name>
</gene>
<feature type="domain" description="Rhodanese" evidence="2">
    <location>
        <begin position="48"/>
        <end position="130"/>
    </location>
</feature>
<sequence>MKHLLRNILIAAALPLLSLGAWAQAAVEQPAAAVSETAAAESADKAAVKAEGIWIDVRTAEEFAQGHLEDAVNIPVDQIAQAIEALSPDKDAPLHVYCRVGRRAEMARQLLLEKGYTNVTNHGGYEELVEKGLR</sequence>